<dbReference type="SUPFAM" id="SSF53901">
    <property type="entry name" value="Thiolase-like"/>
    <property type="match status" value="2"/>
</dbReference>
<sequence length="513" mass="53771">MANTDLGDPKLIPVIIGCGQINDRAATGAEGMDSLELMIAASRAAGADAGAGVLAQTDWLGIVNQLSFPQLTGTLVEGVSSALGLSPKIARETPSPTGDSPILLINEAANAIGGGKANVALIVGAEALRTAGKRRAEAKAAAAASSAGEEKKKGPYPKRASVEPEPRHHYGLLTPTDVYPIFENAARAEFGQTFAEAQAESGMIWAGMSEVAANNTHAWINQSRTASDIIEPTADNRPIAFPYTKFQVANAAVNQGAAVIVTSLAVAQAAGVSEDRIIYVGQGAAAHEAEDPLNRPAYACSASMSVSLTKALELNGLSASEFDHMEIYSCFPIVPKMARRVLGIPADRTMTMFGGLTFGGGPIGNYMTHAAACMVEALRNDGTNGLLFANGGYATHNHTIVLTKMPQPAGTFPHNFDFQEQADALRGEVPEMVGEYAGPGKLETYTVLFDRKGEPKHGVVIARLEDNRRAIALVPPTDTPAIERLMSGAADLQDSAGVLAVHDSRNIWSFAQP</sequence>
<evidence type="ECO:0000256" key="2">
    <source>
        <dbReference type="ARBA" id="ARBA00022679"/>
    </source>
</evidence>
<dbReference type="Pfam" id="PF18313">
    <property type="entry name" value="TLP1_add_C"/>
    <property type="match status" value="1"/>
</dbReference>
<dbReference type="PANTHER" id="PTHR18919">
    <property type="entry name" value="ACETYL-COA C-ACYLTRANSFERASE"/>
    <property type="match status" value="1"/>
</dbReference>
<comment type="caution">
    <text evidence="6">The sequence shown here is derived from an EMBL/GenBank/DDBJ whole genome shotgun (WGS) entry which is preliminary data.</text>
</comment>
<keyword evidence="7" id="KW-1185">Reference proteome</keyword>
<gene>
    <name evidence="6" type="ORF">HKD42_07850</name>
</gene>
<evidence type="ECO:0000313" key="6">
    <source>
        <dbReference type="EMBL" id="NMW31970.1"/>
    </source>
</evidence>
<dbReference type="InterPro" id="IPR040771">
    <property type="entry name" value="TLP1_add_C"/>
</dbReference>
<accession>A0A848QMJ7</accession>
<dbReference type="InterPro" id="IPR016039">
    <property type="entry name" value="Thiolase-like"/>
</dbReference>
<organism evidence="6 7">
    <name type="scientific">Pontixanthobacter rizhaonensis</name>
    <dbReference type="NCBI Taxonomy" id="2730337"/>
    <lineage>
        <taxon>Bacteria</taxon>
        <taxon>Pseudomonadati</taxon>
        <taxon>Pseudomonadota</taxon>
        <taxon>Alphaproteobacteria</taxon>
        <taxon>Sphingomonadales</taxon>
        <taxon>Erythrobacteraceae</taxon>
        <taxon>Pontixanthobacter</taxon>
    </lineage>
</organism>
<reference evidence="6 7" key="1">
    <citation type="submission" date="2020-04" db="EMBL/GenBank/DDBJ databases">
        <authorList>
            <person name="Liu A."/>
        </authorList>
    </citation>
    <scope>NUCLEOTIDE SEQUENCE [LARGE SCALE GENOMIC DNA]</scope>
    <source>
        <strain evidence="6 7">RZ02</strain>
    </source>
</reference>
<dbReference type="RefSeq" id="WP_170012228.1">
    <property type="nucleotide sequence ID" value="NZ_JABCRE010000003.1"/>
</dbReference>
<proteinExistence type="inferred from homology"/>
<evidence type="ECO:0000256" key="3">
    <source>
        <dbReference type="ARBA" id="ARBA00023315"/>
    </source>
</evidence>
<dbReference type="Gene3D" id="3.40.47.10">
    <property type="match status" value="1"/>
</dbReference>
<feature type="region of interest" description="Disordered" evidence="4">
    <location>
        <begin position="139"/>
        <end position="169"/>
    </location>
</feature>
<evidence type="ECO:0000259" key="5">
    <source>
        <dbReference type="Pfam" id="PF18313"/>
    </source>
</evidence>
<evidence type="ECO:0000256" key="1">
    <source>
        <dbReference type="ARBA" id="ARBA00010982"/>
    </source>
</evidence>
<dbReference type="Gene3D" id="2.40.50.840">
    <property type="match status" value="1"/>
</dbReference>
<dbReference type="AlphaFoldDB" id="A0A848QMJ7"/>
<keyword evidence="2 6" id="KW-0808">Transferase</keyword>
<dbReference type="Proteomes" id="UP000561181">
    <property type="component" value="Unassembled WGS sequence"/>
</dbReference>
<evidence type="ECO:0000256" key="4">
    <source>
        <dbReference type="SAM" id="MobiDB-lite"/>
    </source>
</evidence>
<name>A0A848QMJ7_9SPHN</name>
<dbReference type="EMBL" id="JABCRE010000003">
    <property type="protein sequence ID" value="NMW31970.1"/>
    <property type="molecule type" value="Genomic_DNA"/>
</dbReference>
<evidence type="ECO:0000313" key="7">
    <source>
        <dbReference type="Proteomes" id="UP000561181"/>
    </source>
</evidence>
<keyword evidence="3" id="KW-0012">Acyltransferase</keyword>
<dbReference type="PANTHER" id="PTHR18919:SF139">
    <property type="entry name" value="THIOLASE-LIKE PROTEIN TYPE 1 ADDITIONAL C-TERMINAL DOMAIN-CONTAINING PROTEIN"/>
    <property type="match status" value="1"/>
</dbReference>
<comment type="similarity">
    <text evidence="1">Belongs to the thiolase-like superfamily. Thiolase family.</text>
</comment>
<protein>
    <submittedName>
        <fullName evidence="6">Acetyl-CoA acetyltransferase</fullName>
    </submittedName>
</protein>
<dbReference type="GO" id="GO:0016746">
    <property type="term" value="F:acyltransferase activity"/>
    <property type="evidence" value="ECO:0007669"/>
    <property type="project" value="UniProtKB-KW"/>
</dbReference>
<feature type="domain" description="Thiolase-like protein type 1 additional C-terminal" evidence="5">
    <location>
        <begin position="428"/>
        <end position="489"/>
    </location>
</feature>